<dbReference type="AlphaFoldDB" id="W9QSP4"/>
<keyword evidence="2" id="KW-1185">Reference proteome</keyword>
<proteinExistence type="predicted"/>
<accession>W9QSP4</accession>
<dbReference type="Proteomes" id="UP000030645">
    <property type="component" value="Unassembled WGS sequence"/>
</dbReference>
<protein>
    <submittedName>
        <fullName evidence="1">Uncharacterized protein</fullName>
    </submittedName>
</protein>
<sequence>MAPVTEDMLDEIKNNGSSNVVLSPLSINMFLNMLADLALQAKLWNNSCTFLTPKTSMISTPSPGTRNGYLNQTLSSLQYSLLNLQYTLFNLFPPGPLRLRQNDTLQDISKRLNLHVVFFSLVKYKKS</sequence>
<evidence type="ECO:0000313" key="1">
    <source>
        <dbReference type="EMBL" id="EXB37614.1"/>
    </source>
</evidence>
<evidence type="ECO:0000313" key="2">
    <source>
        <dbReference type="Proteomes" id="UP000030645"/>
    </source>
</evidence>
<organism evidence="1 2">
    <name type="scientific">Morus notabilis</name>
    <dbReference type="NCBI Taxonomy" id="981085"/>
    <lineage>
        <taxon>Eukaryota</taxon>
        <taxon>Viridiplantae</taxon>
        <taxon>Streptophyta</taxon>
        <taxon>Embryophyta</taxon>
        <taxon>Tracheophyta</taxon>
        <taxon>Spermatophyta</taxon>
        <taxon>Magnoliopsida</taxon>
        <taxon>eudicotyledons</taxon>
        <taxon>Gunneridae</taxon>
        <taxon>Pentapetalae</taxon>
        <taxon>rosids</taxon>
        <taxon>fabids</taxon>
        <taxon>Rosales</taxon>
        <taxon>Moraceae</taxon>
        <taxon>Moreae</taxon>
        <taxon>Morus</taxon>
    </lineage>
</organism>
<gene>
    <name evidence="1" type="ORF">L484_021820</name>
</gene>
<reference evidence="2" key="1">
    <citation type="submission" date="2013-01" db="EMBL/GenBank/DDBJ databases">
        <title>Draft Genome Sequence of a Mulberry Tree, Morus notabilis C.K. Schneid.</title>
        <authorList>
            <person name="He N."/>
            <person name="Zhao S."/>
        </authorList>
    </citation>
    <scope>NUCLEOTIDE SEQUENCE</scope>
</reference>
<dbReference type="EMBL" id="KE343643">
    <property type="protein sequence ID" value="EXB37614.1"/>
    <property type="molecule type" value="Genomic_DNA"/>
</dbReference>
<name>W9QSP4_9ROSA</name>